<dbReference type="PANTHER" id="PTHR31900">
    <property type="entry name" value="F-BOX/RNI SUPERFAMILY PROTEIN-RELATED"/>
    <property type="match status" value="1"/>
</dbReference>
<dbReference type="CDD" id="cd22160">
    <property type="entry name" value="F-box_AtFBL13-like"/>
    <property type="match status" value="1"/>
</dbReference>
<gene>
    <name evidence="2" type="ORF">COLO4_11298</name>
</gene>
<keyword evidence="3" id="KW-1185">Reference proteome</keyword>
<dbReference type="SUPFAM" id="SSF50630">
    <property type="entry name" value="Acid proteases"/>
    <property type="match status" value="1"/>
</dbReference>
<protein>
    <recommendedName>
        <fullName evidence="1">F-box domain-containing protein</fullName>
    </recommendedName>
</protein>
<dbReference type="SUPFAM" id="SSF81383">
    <property type="entry name" value="F-box domain"/>
    <property type="match status" value="1"/>
</dbReference>
<dbReference type="AlphaFoldDB" id="A0A1R3K501"/>
<dbReference type="InterPro" id="IPR032675">
    <property type="entry name" value="LRR_dom_sf"/>
</dbReference>
<dbReference type="InterPro" id="IPR021109">
    <property type="entry name" value="Peptidase_aspartic_dom_sf"/>
</dbReference>
<dbReference type="Gene3D" id="3.80.10.10">
    <property type="entry name" value="Ribonuclease Inhibitor"/>
    <property type="match status" value="1"/>
</dbReference>
<reference evidence="3" key="1">
    <citation type="submission" date="2013-09" db="EMBL/GenBank/DDBJ databases">
        <title>Corchorus olitorius genome sequencing.</title>
        <authorList>
            <person name="Alam M."/>
            <person name="Haque M.S."/>
            <person name="Islam M.S."/>
            <person name="Emdad E.M."/>
            <person name="Islam M.M."/>
            <person name="Ahmed B."/>
            <person name="Halim A."/>
            <person name="Hossen Q.M.M."/>
            <person name="Hossain M.Z."/>
            <person name="Ahmed R."/>
            <person name="Khan M.M."/>
            <person name="Islam R."/>
            <person name="Rashid M.M."/>
            <person name="Khan S.A."/>
            <person name="Rahman M.S."/>
            <person name="Alam M."/>
            <person name="Yahiya A.S."/>
            <person name="Khan M.S."/>
            <person name="Azam M.S."/>
            <person name="Haque T."/>
            <person name="Lashkar M.Z.H."/>
            <person name="Akhand A.I."/>
            <person name="Morshed G."/>
            <person name="Roy S."/>
            <person name="Uddin K.S."/>
            <person name="Rabeya T."/>
            <person name="Hossain A.S."/>
            <person name="Chowdhury A."/>
            <person name="Snigdha A.R."/>
            <person name="Mortoza M.S."/>
            <person name="Matin S.A."/>
            <person name="Hoque S.M.E."/>
            <person name="Islam M.K."/>
            <person name="Roy D.K."/>
            <person name="Haider R."/>
            <person name="Moosa M.M."/>
            <person name="Elias S.M."/>
            <person name="Hasan A.M."/>
            <person name="Jahan S."/>
            <person name="Shafiuddin M."/>
            <person name="Mahmood N."/>
            <person name="Shommy N.S."/>
        </authorList>
    </citation>
    <scope>NUCLEOTIDE SEQUENCE [LARGE SCALE GENOMIC DNA]</scope>
    <source>
        <strain evidence="3">cv. O-4</strain>
    </source>
</reference>
<dbReference type="Gene3D" id="2.40.70.10">
    <property type="entry name" value="Acid Proteases"/>
    <property type="match status" value="1"/>
</dbReference>
<evidence type="ECO:0000313" key="2">
    <source>
        <dbReference type="EMBL" id="OMP02165.1"/>
    </source>
</evidence>
<dbReference type="OrthoDB" id="949798at2759"/>
<comment type="caution">
    <text evidence="2">The sequence shown here is derived from an EMBL/GenBank/DDBJ whole genome shotgun (WGS) entry which is preliminary data.</text>
</comment>
<dbReference type="SMART" id="SM00256">
    <property type="entry name" value="FBOX"/>
    <property type="match status" value="1"/>
</dbReference>
<accession>A0A1R3K501</accession>
<dbReference type="InterPro" id="IPR006566">
    <property type="entry name" value="FBD"/>
</dbReference>
<dbReference type="Pfam" id="PF08387">
    <property type="entry name" value="FBD"/>
    <property type="match status" value="1"/>
</dbReference>
<dbReference type="Proteomes" id="UP000187203">
    <property type="component" value="Unassembled WGS sequence"/>
</dbReference>
<feature type="domain" description="F-box" evidence="1">
    <location>
        <begin position="11"/>
        <end position="64"/>
    </location>
</feature>
<dbReference type="InterPro" id="IPR055411">
    <property type="entry name" value="LRR_FXL15/At3g58940/PEG3-like"/>
</dbReference>
<dbReference type="EMBL" id="AWUE01014681">
    <property type="protein sequence ID" value="OMP02165.1"/>
    <property type="molecule type" value="Genomic_DNA"/>
</dbReference>
<dbReference type="Gene3D" id="1.20.1280.50">
    <property type="match status" value="1"/>
</dbReference>
<dbReference type="SUPFAM" id="SSF52047">
    <property type="entry name" value="RNI-like"/>
    <property type="match status" value="1"/>
</dbReference>
<dbReference type="Pfam" id="PF24758">
    <property type="entry name" value="LRR_At5g56370"/>
    <property type="match status" value="1"/>
</dbReference>
<dbReference type="Pfam" id="PF00646">
    <property type="entry name" value="F-box"/>
    <property type="match status" value="1"/>
</dbReference>
<proteinExistence type="predicted"/>
<evidence type="ECO:0000259" key="1">
    <source>
        <dbReference type="PROSITE" id="PS50181"/>
    </source>
</evidence>
<dbReference type="PROSITE" id="PS50181">
    <property type="entry name" value="FBOX"/>
    <property type="match status" value="1"/>
</dbReference>
<sequence>MAKQANIGGRLDKISNLPDKVLCHIISFLPMKEAVRTCILSTRWRYLFASMTRLHLDDDQFRPRHHQTPPPSVNSFMNFVDRLFFFSSKASLECFGLNFSKRSGIDSSRIYGWICAALWRGVKELDLLFLRFEDHQLMLPSILFTNCKSLVTLKLAMNYSFMNVPSGACFPNLKNLCVTNIKFTDDDTVQRLISSCLVLEDLVIDECRFEKISVLNICTPSVKRLELKMPTQEAIVLAFQNLAELKIIENLEHDDDFDWRGMWLVELLKWSPNLQKLDFTLEGYAQSGVWHRFEKVPSCLLFQLKEIVLYSYDGRWAFELIKYFLKNARVLKNLKIDTNKQNAKQQLRWYYWGCPTSWTSYGLVTSQFGDIIVPFDGDTETFQEYLKSYFGFEHDFLGVVAAIEATLDPILSLHAILGTSDHQTMRIVSTIKHQEVIILIDSGSSHNFIDKETAKKIGWKTHQITGVGVKVANGHELWAKDICYEVPWEAQGLIQCTTFMLLPLSGCDMVLGVKWLVTLGPILWDFSKLTMQFHIAQIQHCLKGL</sequence>
<dbReference type="InterPro" id="IPR001810">
    <property type="entry name" value="F-box_dom"/>
</dbReference>
<name>A0A1R3K501_9ROSI</name>
<dbReference type="InterPro" id="IPR036047">
    <property type="entry name" value="F-box-like_dom_sf"/>
</dbReference>
<organism evidence="2 3">
    <name type="scientific">Corchorus olitorius</name>
    <dbReference type="NCBI Taxonomy" id="93759"/>
    <lineage>
        <taxon>Eukaryota</taxon>
        <taxon>Viridiplantae</taxon>
        <taxon>Streptophyta</taxon>
        <taxon>Embryophyta</taxon>
        <taxon>Tracheophyta</taxon>
        <taxon>Spermatophyta</taxon>
        <taxon>Magnoliopsida</taxon>
        <taxon>eudicotyledons</taxon>
        <taxon>Gunneridae</taxon>
        <taxon>Pentapetalae</taxon>
        <taxon>rosids</taxon>
        <taxon>malvids</taxon>
        <taxon>Malvales</taxon>
        <taxon>Malvaceae</taxon>
        <taxon>Grewioideae</taxon>
        <taxon>Apeibeae</taxon>
        <taxon>Corchorus</taxon>
    </lineage>
</organism>
<dbReference type="PANTHER" id="PTHR31900:SF27">
    <property type="entry name" value="FBD DOMAIN-CONTAINING PROTEIN"/>
    <property type="match status" value="1"/>
</dbReference>
<dbReference type="Pfam" id="PF08284">
    <property type="entry name" value="RVP_2"/>
    <property type="match status" value="1"/>
</dbReference>
<dbReference type="InterPro" id="IPR050232">
    <property type="entry name" value="FBL13/AtMIF1-like"/>
</dbReference>
<dbReference type="InterPro" id="IPR053781">
    <property type="entry name" value="F-box_AtFBL13-like"/>
</dbReference>
<evidence type="ECO:0000313" key="3">
    <source>
        <dbReference type="Proteomes" id="UP000187203"/>
    </source>
</evidence>
<dbReference type="CDD" id="cd00303">
    <property type="entry name" value="retropepsin_like"/>
    <property type="match status" value="1"/>
</dbReference>